<comment type="similarity">
    <text evidence="6 10 11">Belongs to the ribulose-phosphate 3-epimerase family.</text>
</comment>
<evidence type="ECO:0000256" key="2">
    <source>
        <dbReference type="ARBA" id="ARBA00001936"/>
    </source>
</evidence>
<dbReference type="InterPro" id="IPR000056">
    <property type="entry name" value="Ribul_P_3_epim-like"/>
</dbReference>
<dbReference type="OrthoDB" id="1645589at2"/>
<comment type="cofactor">
    <cofactor evidence="3">
        <name>Co(2+)</name>
        <dbReference type="ChEBI" id="CHEBI:48828"/>
    </cofactor>
</comment>
<dbReference type="GO" id="GO:0019323">
    <property type="term" value="P:pentose catabolic process"/>
    <property type="evidence" value="ECO:0007669"/>
    <property type="project" value="UniProtKB-UniRule"/>
</dbReference>
<evidence type="ECO:0000256" key="8">
    <source>
        <dbReference type="ARBA" id="ARBA00022723"/>
    </source>
</evidence>
<feature type="binding site" evidence="10">
    <location>
        <begin position="183"/>
        <end position="185"/>
    </location>
    <ligand>
        <name>substrate</name>
    </ligand>
</feature>
<dbReference type="HOGENOM" id="CLU_054856_2_1_0"/>
<feature type="binding site" evidence="10 14">
    <location>
        <position position="74"/>
    </location>
    <ligand>
        <name>substrate</name>
    </ligand>
</feature>
<dbReference type="eggNOG" id="COG0036">
    <property type="taxonomic scope" value="Bacteria"/>
</dbReference>
<dbReference type="EC" id="5.1.3.1" evidence="7 10"/>
<organism evidence="15 16">
    <name type="scientific">Sphaerobacter thermophilus (strain ATCC 49802 / DSM 20745 / KCCM 41009 / NCIMB 13125 / S 6022)</name>
    <dbReference type="NCBI Taxonomy" id="479434"/>
    <lineage>
        <taxon>Bacteria</taxon>
        <taxon>Pseudomonadati</taxon>
        <taxon>Thermomicrobiota</taxon>
        <taxon>Thermomicrobia</taxon>
        <taxon>Sphaerobacterales</taxon>
        <taxon>Sphaerobacterineae</taxon>
        <taxon>Sphaerobacteraceae</taxon>
        <taxon>Sphaerobacter</taxon>
    </lineage>
</organism>
<evidence type="ECO:0000313" key="16">
    <source>
        <dbReference type="Proteomes" id="UP000002027"/>
    </source>
</evidence>
<comment type="cofactor">
    <cofactor evidence="10 13">
        <name>a divalent metal cation</name>
        <dbReference type="ChEBI" id="CHEBI:60240"/>
    </cofactor>
    <text evidence="10 13">Binds 1 divalent metal cation per subunit.</text>
</comment>
<evidence type="ECO:0000256" key="7">
    <source>
        <dbReference type="ARBA" id="ARBA00013188"/>
    </source>
</evidence>
<dbReference type="Gene3D" id="3.20.20.70">
    <property type="entry name" value="Aldolase class I"/>
    <property type="match status" value="1"/>
</dbReference>
<keyword evidence="10 11" id="KW-0119">Carbohydrate metabolism</keyword>
<dbReference type="EMBL" id="CP001823">
    <property type="protein sequence ID" value="ACZ39119.1"/>
    <property type="molecule type" value="Genomic_DNA"/>
</dbReference>
<evidence type="ECO:0000256" key="10">
    <source>
        <dbReference type="HAMAP-Rule" id="MF_02227"/>
    </source>
</evidence>
<evidence type="ECO:0000256" key="9">
    <source>
        <dbReference type="ARBA" id="ARBA00023235"/>
    </source>
</evidence>
<evidence type="ECO:0000256" key="14">
    <source>
        <dbReference type="PIRSR" id="PIRSR001461-3"/>
    </source>
</evidence>
<comment type="cofactor">
    <cofactor evidence="5">
        <name>Fe(2+)</name>
        <dbReference type="ChEBI" id="CHEBI:29033"/>
    </cofactor>
</comment>
<evidence type="ECO:0000256" key="5">
    <source>
        <dbReference type="ARBA" id="ARBA00001954"/>
    </source>
</evidence>
<comment type="cofactor">
    <cofactor evidence="2">
        <name>Mn(2+)</name>
        <dbReference type="ChEBI" id="CHEBI:29035"/>
    </cofactor>
</comment>
<feature type="binding site" evidence="10 13">
    <location>
        <position position="43"/>
    </location>
    <ligand>
        <name>a divalent metal cation</name>
        <dbReference type="ChEBI" id="CHEBI:60240"/>
    </ligand>
</feature>
<dbReference type="STRING" id="479434.Sthe_1685"/>
<dbReference type="FunCoup" id="D1C4F2">
    <property type="interactions" value="517"/>
</dbReference>
<dbReference type="PANTHER" id="PTHR11749">
    <property type="entry name" value="RIBULOSE-5-PHOSPHATE-3-EPIMERASE"/>
    <property type="match status" value="1"/>
</dbReference>
<dbReference type="GO" id="GO:0006098">
    <property type="term" value="P:pentose-phosphate shunt"/>
    <property type="evidence" value="ECO:0007669"/>
    <property type="project" value="UniProtKB-UniRule"/>
</dbReference>
<feature type="binding site" evidence="10 14">
    <location>
        <begin position="150"/>
        <end position="153"/>
    </location>
    <ligand>
        <name>substrate</name>
    </ligand>
</feature>
<keyword evidence="8 10" id="KW-0479">Metal-binding</keyword>
<dbReference type="InterPro" id="IPR011060">
    <property type="entry name" value="RibuloseP-bd_barrel"/>
</dbReference>
<feature type="binding site" evidence="10 13">
    <location>
        <position position="74"/>
    </location>
    <ligand>
        <name>a divalent metal cation</name>
        <dbReference type="ChEBI" id="CHEBI:60240"/>
    </ligand>
</feature>
<dbReference type="Pfam" id="PF00834">
    <property type="entry name" value="Ribul_P_3_epim"/>
    <property type="match status" value="1"/>
</dbReference>
<dbReference type="GO" id="GO:0005737">
    <property type="term" value="C:cytoplasm"/>
    <property type="evidence" value="ECO:0007669"/>
    <property type="project" value="UniProtKB-ARBA"/>
</dbReference>
<evidence type="ECO:0000256" key="3">
    <source>
        <dbReference type="ARBA" id="ARBA00001941"/>
    </source>
</evidence>
<reference evidence="16" key="1">
    <citation type="submission" date="2009-11" db="EMBL/GenBank/DDBJ databases">
        <title>The complete chromosome 1 of Sphaerobacter thermophilus DSM 20745.</title>
        <authorList>
            <person name="Lucas S."/>
            <person name="Copeland A."/>
            <person name="Lapidus A."/>
            <person name="Glavina del Rio T."/>
            <person name="Dalin E."/>
            <person name="Tice H."/>
            <person name="Bruce D."/>
            <person name="Goodwin L."/>
            <person name="Pitluck S."/>
            <person name="Kyrpides N."/>
            <person name="Mavromatis K."/>
            <person name="Ivanova N."/>
            <person name="Mikhailova N."/>
            <person name="LaButti K.M."/>
            <person name="Clum A."/>
            <person name="Sun H.I."/>
            <person name="Brettin T."/>
            <person name="Detter J.C."/>
            <person name="Han C."/>
            <person name="Larimer F."/>
            <person name="Land M."/>
            <person name="Hauser L."/>
            <person name="Markowitz V."/>
            <person name="Cheng J.F."/>
            <person name="Hugenholtz P."/>
            <person name="Woyke T."/>
            <person name="Wu D."/>
            <person name="Steenblock K."/>
            <person name="Schneider S."/>
            <person name="Pukall R."/>
            <person name="Goeker M."/>
            <person name="Klenk H.P."/>
            <person name="Eisen J.A."/>
        </authorList>
    </citation>
    <scope>NUCLEOTIDE SEQUENCE [LARGE SCALE GENOMIC DNA]</scope>
    <source>
        <strain evidence="16">ATCC 49802 / DSM 20745 / S 6022</strain>
    </source>
</reference>
<name>D1C4F2_SPHTD</name>
<accession>D1C4F2</accession>
<keyword evidence="9 10" id="KW-0413">Isomerase</keyword>
<feature type="binding site" evidence="10 14">
    <location>
        <position position="16"/>
    </location>
    <ligand>
        <name>substrate</name>
    </ligand>
</feature>
<comment type="pathway">
    <text evidence="10">Carbohydrate degradation.</text>
</comment>
<feature type="binding site" evidence="10 13">
    <location>
        <position position="183"/>
    </location>
    <ligand>
        <name>a divalent metal cation</name>
        <dbReference type="ChEBI" id="CHEBI:60240"/>
    </ligand>
</feature>
<evidence type="ECO:0000256" key="6">
    <source>
        <dbReference type="ARBA" id="ARBA00009541"/>
    </source>
</evidence>
<comment type="catalytic activity">
    <reaction evidence="1 10 11">
        <text>D-ribulose 5-phosphate = D-xylulose 5-phosphate</text>
        <dbReference type="Rhea" id="RHEA:13677"/>
        <dbReference type="ChEBI" id="CHEBI:57737"/>
        <dbReference type="ChEBI" id="CHEBI:58121"/>
        <dbReference type="EC" id="5.1.3.1"/>
    </reaction>
</comment>
<protein>
    <recommendedName>
        <fullName evidence="7 10">Ribulose-phosphate 3-epimerase</fullName>
        <ecNumber evidence="7 10">5.1.3.1</ecNumber>
    </recommendedName>
</protein>
<evidence type="ECO:0000256" key="1">
    <source>
        <dbReference type="ARBA" id="ARBA00001782"/>
    </source>
</evidence>
<dbReference type="HAMAP" id="MF_02227">
    <property type="entry name" value="RPE"/>
    <property type="match status" value="1"/>
</dbReference>
<keyword evidence="16" id="KW-1185">Reference proteome</keyword>
<dbReference type="InterPro" id="IPR013785">
    <property type="entry name" value="Aldolase_TIM"/>
</dbReference>
<evidence type="ECO:0000256" key="12">
    <source>
        <dbReference type="PIRSR" id="PIRSR001461-1"/>
    </source>
</evidence>
<keyword evidence="13" id="KW-0862">Zinc</keyword>
<sequence length="229" mass="24254">MTVEQRAGRRVAIAPSVLTADLVRLADAVAAIEAAGADYVHLDVMDGRFVPNITIGIPVVEAVADVTHLPVDVHLMIVEPERYVDQFIAAGAQIVTVHVEASVHLHRTVQRIREAGAQAGVALNPATPLAAIEEILPFVDLVLVMSVNPGFGGQTFIPTSLGKIERLRRMIDERGARAVIQVDGGIKASNIRRVVDAGADIIVAGSAVFTPERSVAEAMALLREALGEA</sequence>
<gene>
    <name evidence="10" type="primary">rpe</name>
    <name evidence="15" type="ordered locus">Sthe_1685</name>
</gene>
<evidence type="ECO:0000256" key="4">
    <source>
        <dbReference type="ARBA" id="ARBA00001947"/>
    </source>
</evidence>
<dbReference type="KEGG" id="sti:Sthe_1685"/>
<dbReference type="CDD" id="cd00429">
    <property type="entry name" value="RPE"/>
    <property type="match status" value="1"/>
</dbReference>
<dbReference type="AlphaFoldDB" id="D1C4F2"/>
<proteinExistence type="inferred from homology"/>
<feature type="active site" description="Proton donor" evidence="10 12">
    <location>
        <position position="183"/>
    </location>
</feature>
<dbReference type="PROSITE" id="PS01086">
    <property type="entry name" value="RIBUL_P_3_EPIMER_2"/>
    <property type="match status" value="1"/>
</dbReference>
<dbReference type="InParanoid" id="D1C4F2"/>
<dbReference type="SUPFAM" id="SSF51366">
    <property type="entry name" value="Ribulose-phoshate binding barrel"/>
    <property type="match status" value="1"/>
</dbReference>
<dbReference type="FunFam" id="3.20.20.70:FF:000004">
    <property type="entry name" value="Ribulose-phosphate 3-epimerase"/>
    <property type="match status" value="1"/>
</dbReference>
<keyword evidence="13" id="KW-0464">Manganese</keyword>
<dbReference type="PIRSF" id="PIRSF001461">
    <property type="entry name" value="RPE"/>
    <property type="match status" value="1"/>
</dbReference>
<evidence type="ECO:0000256" key="11">
    <source>
        <dbReference type="PIRNR" id="PIRNR001461"/>
    </source>
</evidence>
<dbReference type="GO" id="GO:0046872">
    <property type="term" value="F:metal ion binding"/>
    <property type="evidence" value="ECO:0007669"/>
    <property type="project" value="UniProtKB-UniRule"/>
</dbReference>
<dbReference type="RefSeq" id="WP_012872166.1">
    <property type="nucleotide sequence ID" value="NC_013523.1"/>
</dbReference>
<feature type="binding site" evidence="14">
    <location>
        <position position="185"/>
    </location>
    <ligand>
        <name>substrate</name>
    </ligand>
</feature>
<evidence type="ECO:0000256" key="13">
    <source>
        <dbReference type="PIRSR" id="PIRSR001461-2"/>
    </source>
</evidence>
<dbReference type="GO" id="GO:0004750">
    <property type="term" value="F:D-ribulose-phosphate 3-epimerase activity"/>
    <property type="evidence" value="ECO:0007669"/>
    <property type="project" value="UniProtKB-UniRule"/>
</dbReference>
<dbReference type="PROSITE" id="PS01085">
    <property type="entry name" value="RIBUL_P_3_EPIMER_1"/>
    <property type="match status" value="1"/>
</dbReference>
<reference evidence="15 16" key="2">
    <citation type="journal article" date="2010" name="Stand. Genomic Sci.">
        <title>Complete genome sequence of Desulfohalobium retbaense type strain (HR(100)).</title>
        <authorList>
            <person name="Spring S."/>
            <person name="Nolan M."/>
            <person name="Lapidus A."/>
            <person name="Glavina Del Rio T."/>
            <person name="Copeland A."/>
            <person name="Tice H."/>
            <person name="Cheng J.F."/>
            <person name="Lucas S."/>
            <person name="Land M."/>
            <person name="Chen F."/>
            <person name="Bruce D."/>
            <person name="Goodwin L."/>
            <person name="Pitluck S."/>
            <person name="Ivanova N."/>
            <person name="Mavromatis K."/>
            <person name="Mikhailova N."/>
            <person name="Pati A."/>
            <person name="Chen A."/>
            <person name="Palaniappan K."/>
            <person name="Hauser L."/>
            <person name="Chang Y.J."/>
            <person name="Jeffries C.D."/>
            <person name="Munk C."/>
            <person name="Kiss H."/>
            <person name="Chain P."/>
            <person name="Han C."/>
            <person name="Brettin T."/>
            <person name="Detter J.C."/>
            <person name="Schuler E."/>
            <person name="Goker M."/>
            <person name="Rohde M."/>
            <person name="Bristow J."/>
            <person name="Eisen J.A."/>
            <person name="Markowitz V."/>
            <person name="Hugenholtz P."/>
            <person name="Kyrpides N.C."/>
            <person name="Klenk H.P."/>
        </authorList>
    </citation>
    <scope>NUCLEOTIDE SEQUENCE [LARGE SCALE GENOMIC DNA]</scope>
    <source>
        <strain evidence="16">ATCC 49802 / DSM 20745 / S 6022</strain>
    </source>
</reference>
<evidence type="ECO:0000313" key="15">
    <source>
        <dbReference type="EMBL" id="ACZ39119.1"/>
    </source>
</evidence>
<keyword evidence="13" id="KW-0170">Cobalt</keyword>
<dbReference type="NCBIfam" id="TIGR01163">
    <property type="entry name" value="rpe"/>
    <property type="match status" value="1"/>
</dbReference>
<dbReference type="Proteomes" id="UP000002027">
    <property type="component" value="Chromosome 1"/>
</dbReference>
<dbReference type="InterPro" id="IPR026019">
    <property type="entry name" value="Ribul_P_3_epim"/>
</dbReference>
<feature type="active site" description="Proton acceptor" evidence="10 12">
    <location>
        <position position="43"/>
    </location>
</feature>
<comment type="cofactor">
    <cofactor evidence="4">
        <name>Zn(2+)</name>
        <dbReference type="ChEBI" id="CHEBI:29105"/>
    </cofactor>
</comment>
<feature type="binding site" evidence="10 14">
    <location>
        <begin position="205"/>
        <end position="206"/>
    </location>
    <ligand>
        <name>substrate</name>
    </ligand>
</feature>
<dbReference type="NCBIfam" id="NF004076">
    <property type="entry name" value="PRK05581.1-4"/>
    <property type="match status" value="1"/>
</dbReference>
<comment type="function">
    <text evidence="10">Catalyzes the reversible epimerization of D-ribulose 5-phosphate to D-xylulose 5-phosphate.</text>
</comment>
<feature type="binding site" evidence="10 13">
    <location>
        <position position="41"/>
    </location>
    <ligand>
        <name>a divalent metal cation</name>
        <dbReference type="ChEBI" id="CHEBI:60240"/>
    </ligand>
</feature>